<dbReference type="SUPFAM" id="SSF55874">
    <property type="entry name" value="ATPase domain of HSP90 chaperone/DNA topoisomerase II/histidine kinase"/>
    <property type="match status" value="1"/>
</dbReference>
<dbReference type="Proteomes" id="UP000266206">
    <property type="component" value="Unassembled WGS sequence"/>
</dbReference>
<dbReference type="Gene3D" id="1.10.287.130">
    <property type="match status" value="1"/>
</dbReference>
<organism evidence="10 11">
    <name type="scientific">Neopusillimonas maritima</name>
    <dbReference type="NCBI Taxonomy" id="2026239"/>
    <lineage>
        <taxon>Bacteria</taxon>
        <taxon>Pseudomonadati</taxon>
        <taxon>Pseudomonadota</taxon>
        <taxon>Betaproteobacteria</taxon>
        <taxon>Burkholderiales</taxon>
        <taxon>Alcaligenaceae</taxon>
        <taxon>Neopusillimonas</taxon>
    </lineage>
</organism>
<evidence type="ECO:0000256" key="8">
    <source>
        <dbReference type="SAM" id="Phobius"/>
    </source>
</evidence>
<dbReference type="OrthoDB" id="9121563at2"/>
<evidence type="ECO:0000256" key="5">
    <source>
        <dbReference type="ARBA" id="ARBA00022692"/>
    </source>
</evidence>
<evidence type="ECO:0000313" key="10">
    <source>
        <dbReference type="EMBL" id="RIY39546.1"/>
    </source>
</evidence>
<keyword evidence="6" id="KW-0418">Kinase</keyword>
<feature type="transmembrane region" description="Helical" evidence="8">
    <location>
        <begin position="139"/>
        <end position="162"/>
    </location>
</feature>
<keyword evidence="5 8" id="KW-0812">Transmembrane</keyword>
<dbReference type="RefSeq" id="WP_119516864.1">
    <property type="nucleotide sequence ID" value="NZ_NQYH01000015.1"/>
</dbReference>
<keyword evidence="3" id="KW-0597">Phosphoprotein</keyword>
<dbReference type="InterPro" id="IPR003661">
    <property type="entry name" value="HisK_dim/P_dom"/>
</dbReference>
<dbReference type="PANTHER" id="PTHR45436">
    <property type="entry name" value="SENSOR HISTIDINE KINASE YKOH"/>
    <property type="match status" value="1"/>
</dbReference>
<evidence type="ECO:0000256" key="2">
    <source>
        <dbReference type="ARBA" id="ARBA00012438"/>
    </source>
</evidence>
<dbReference type="Gene3D" id="3.30.565.10">
    <property type="entry name" value="Histidine kinase-like ATPase, C-terminal domain"/>
    <property type="match status" value="1"/>
</dbReference>
<dbReference type="AlphaFoldDB" id="A0A3A1YPX3"/>
<sequence>MRSISHRIYRTSALISLISLIVVFLGVTWVSEDLESTMLRVELTQEREFFLGENFDPEQSILRETSGLILAYIPNAKTRNKPNDLSPSSSVPRIFEGLDPGFSGEVYKNDETYLISVQELQHGVLYLARNITHFEKREWLFRLALLIVILLVAAVTALFSIIEAKRIVKPLKLLSNEIEKLPVGANMSRLPSNWQDAELHSIASSFNLFVTQLEAYVQREKSLLNMASHEFRTPLAVISGAIDILETRGTLNTQDRATVARIRRATSEMQINVNALLTLARKETVNTTATQTVSLPSVIHQTIEDLSLNFAVDSRLNFIAHQPVEVHADPALVQMLLRNLLQNALQHTSGKVYVEVDENILEIRDEGPGLTKAAHTLLTSTGPARSPSAVSSGLGLYLVTLIAERLAWPLELAQPEGKGTTIRLHINHH</sequence>
<dbReference type="SUPFAM" id="SSF47384">
    <property type="entry name" value="Homodimeric domain of signal transducing histidine kinase"/>
    <property type="match status" value="1"/>
</dbReference>
<dbReference type="Pfam" id="PF00512">
    <property type="entry name" value="HisKA"/>
    <property type="match status" value="1"/>
</dbReference>
<dbReference type="Gene3D" id="6.10.340.10">
    <property type="match status" value="1"/>
</dbReference>
<dbReference type="InterPro" id="IPR036097">
    <property type="entry name" value="HisK_dim/P_sf"/>
</dbReference>
<evidence type="ECO:0000256" key="7">
    <source>
        <dbReference type="ARBA" id="ARBA00022989"/>
    </source>
</evidence>
<evidence type="ECO:0000256" key="3">
    <source>
        <dbReference type="ARBA" id="ARBA00022553"/>
    </source>
</evidence>
<evidence type="ECO:0000313" key="11">
    <source>
        <dbReference type="Proteomes" id="UP000266206"/>
    </source>
</evidence>
<gene>
    <name evidence="10" type="ORF">CJP73_14070</name>
</gene>
<evidence type="ECO:0000259" key="9">
    <source>
        <dbReference type="PROSITE" id="PS50109"/>
    </source>
</evidence>
<keyword evidence="7 8" id="KW-1133">Transmembrane helix</keyword>
<dbReference type="InterPro" id="IPR003594">
    <property type="entry name" value="HATPase_dom"/>
</dbReference>
<evidence type="ECO:0000256" key="4">
    <source>
        <dbReference type="ARBA" id="ARBA00022679"/>
    </source>
</evidence>
<keyword evidence="8" id="KW-0472">Membrane</keyword>
<feature type="domain" description="Histidine kinase" evidence="9">
    <location>
        <begin position="226"/>
        <end position="429"/>
    </location>
</feature>
<keyword evidence="4" id="KW-0808">Transferase</keyword>
<dbReference type="PANTHER" id="PTHR45436:SF16">
    <property type="entry name" value="HISTIDINE KINASE"/>
    <property type="match status" value="1"/>
</dbReference>
<dbReference type="EMBL" id="NQYH01000015">
    <property type="protein sequence ID" value="RIY39546.1"/>
    <property type="molecule type" value="Genomic_DNA"/>
</dbReference>
<dbReference type="SMART" id="SM00388">
    <property type="entry name" value="HisKA"/>
    <property type="match status" value="1"/>
</dbReference>
<reference evidence="10 11" key="1">
    <citation type="submission" date="2017-08" db="EMBL/GenBank/DDBJ databases">
        <title>Pusillimonas indicus sp. nov., a member of the family Alcaligenaceae isolated from surface seawater.</title>
        <authorList>
            <person name="Li J."/>
        </authorList>
    </citation>
    <scope>NUCLEOTIDE SEQUENCE [LARGE SCALE GENOMIC DNA]</scope>
    <source>
        <strain evidence="10 11">L52-1-41</strain>
    </source>
</reference>
<dbReference type="EC" id="2.7.13.3" evidence="2"/>
<comment type="caution">
    <text evidence="10">The sequence shown here is derived from an EMBL/GenBank/DDBJ whole genome shotgun (WGS) entry which is preliminary data.</text>
</comment>
<dbReference type="CDD" id="cd00082">
    <property type="entry name" value="HisKA"/>
    <property type="match status" value="1"/>
</dbReference>
<accession>A0A3A1YPX3</accession>
<dbReference type="SMART" id="SM00387">
    <property type="entry name" value="HATPase_c"/>
    <property type="match status" value="1"/>
</dbReference>
<dbReference type="Pfam" id="PF02518">
    <property type="entry name" value="HATPase_c"/>
    <property type="match status" value="1"/>
</dbReference>
<dbReference type="GO" id="GO:0005886">
    <property type="term" value="C:plasma membrane"/>
    <property type="evidence" value="ECO:0007669"/>
    <property type="project" value="TreeGrafter"/>
</dbReference>
<feature type="transmembrane region" description="Helical" evidence="8">
    <location>
        <begin position="12"/>
        <end position="31"/>
    </location>
</feature>
<protein>
    <recommendedName>
        <fullName evidence="2">histidine kinase</fullName>
        <ecNumber evidence="2">2.7.13.3</ecNumber>
    </recommendedName>
</protein>
<name>A0A3A1YPX3_9BURK</name>
<comment type="catalytic activity">
    <reaction evidence="1">
        <text>ATP + protein L-histidine = ADP + protein N-phospho-L-histidine.</text>
        <dbReference type="EC" id="2.7.13.3"/>
    </reaction>
</comment>
<dbReference type="InterPro" id="IPR005467">
    <property type="entry name" value="His_kinase_dom"/>
</dbReference>
<evidence type="ECO:0000256" key="1">
    <source>
        <dbReference type="ARBA" id="ARBA00000085"/>
    </source>
</evidence>
<dbReference type="PROSITE" id="PS50109">
    <property type="entry name" value="HIS_KIN"/>
    <property type="match status" value="1"/>
</dbReference>
<dbReference type="GO" id="GO:0000155">
    <property type="term" value="F:phosphorelay sensor kinase activity"/>
    <property type="evidence" value="ECO:0007669"/>
    <property type="project" value="InterPro"/>
</dbReference>
<dbReference type="InterPro" id="IPR036890">
    <property type="entry name" value="HATPase_C_sf"/>
</dbReference>
<dbReference type="InterPro" id="IPR050428">
    <property type="entry name" value="TCS_sensor_his_kinase"/>
</dbReference>
<proteinExistence type="predicted"/>
<evidence type="ECO:0000256" key="6">
    <source>
        <dbReference type="ARBA" id="ARBA00022777"/>
    </source>
</evidence>